<dbReference type="Proteomes" id="UP001596528">
    <property type="component" value="Unassembled WGS sequence"/>
</dbReference>
<name>A0ABW2V1J5_9BACL</name>
<reference evidence="2" key="1">
    <citation type="journal article" date="2019" name="Int. J. Syst. Evol. Microbiol.">
        <title>The Global Catalogue of Microorganisms (GCM) 10K type strain sequencing project: providing services to taxonomists for standard genome sequencing and annotation.</title>
        <authorList>
            <consortium name="The Broad Institute Genomics Platform"/>
            <consortium name="The Broad Institute Genome Sequencing Center for Infectious Disease"/>
            <person name="Wu L."/>
            <person name="Ma J."/>
        </authorList>
    </citation>
    <scope>NUCLEOTIDE SEQUENCE [LARGE SCALE GENOMIC DNA]</scope>
    <source>
        <strain evidence="2">JCM 18657</strain>
    </source>
</reference>
<comment type="caution">
    <text evidence="1">The sequence shown here is derived from an EMBL/GenBank/DDBJ whole genome shotgun (WGS) entry which is preliminary data.</text>
</comment>
<protein>
    <submittedName>
        <fullName evidence="1">Hydrolase/acyltransferase</fullName>
    </submittedName>
</protein>
<evidence type="ECO:0000313" key="1">
    <source>
        <dbReference type="EMBL" id="MFC7749171.1"/>
    </source>
</evidence>
<evidence type="ECO:0000313" key="2">
    <source>
        <dbReference type="Proteomes" id="UP001596528"/>
    </source>
</evidence>
<sequence>MTHTDARMRYNLFQLDDKLEIVEMPASHAYQLTALNRRLHKEIDKLTAGNVPPLARIVAECDNLELFDERLQIVSGLEYINELERQFASIQETTYPLISLLTEIRALQAQLEQWYEEEYGA</sequence>
<proteinExistence type="predicted"/>
<organism evidence="1 2">
    <name type="scientific">Paenibacillus thermoaerophilus</name>
    <dbReference type="NCBI Taxonomy" id="1215385"/>
    <lineage>
        <taxon>Bacteria</taxon>
        <taxon>Bacillati</taxon>
        <taxon>Bacillota</taxon>
        <taxon>Bacilli</taxon>
        <taxon>Bacillales</taxon>
        <taxon>Paenibacillaceae</taxon>
        <taxon>Paenibacillus</taxon>
    </lineage>
</organism>
<keyword evidence="1" id="KW-0378">Hydrolase</keyword>
<keyword evidence="2" id="KW-1185">Reference proteome</keyword>
<gene>
    <name evidence="1" type="ORF">ACFQWB_04320</name>
</gene>
<dbReference type="EMBL" id="JBHTGQ010000010">
    <property type="protein sequence ID" value="MFC7749171.1"/>
    <property type="molecule type" value="Genomic_DNA"/>
</dbReference>
<dbReference type="RefSeq" id="WP_138788915.1">
    <property type="nucleotide sequence ID" value="NZ_JBHTGQ010000010.1"/>
</dbReference>
<accession>A0ABW2V1J5</accession>
<dbReference type="GO" id="GO:0016787">
    <property type="term" value="F:hydrolase activity"/>
    <property type="evidence" value="ECO:0007669"/>
    <property type="project" value="UniProtKB-KW"/>
</dbReference>